<gene>
    <name evidence="3" type="ORF">FHX34_101818</name>
</gene>
<evidence type="ECO:0008006" key="5">
    <source>
        <dbReference type="Google" id="ProtNLM"/>
    </source>
</evidence>
<name>A0A561WPP9_ACTTI</name>
<proteinExistence type="predicted"/>
<feature type="chain" id="PRO_5022124357" description="Secreted protein" evidence="2">
    <location>
        <begin position="29"/>
        <end position="227"/>
    </location>
</feature>
<feature type="region of interest" description="Disordered" evidence="1">
    <location>
        <begin position="28"/>
        <end position="52"/>
    </location>
</feature>
<protein>
    <recommendedName>
        <fullName evidence="5">Secreted protein</fullName>
    </recommendedName>
</protein>
<evidence type="ECO:0000313" key="4">
    <source>
        <dbReference type="Proteomes" id="UP000320239"/>
    </source>
</evidence>
<accession>A0A561WPP9</accession>
<feature type="compositionally biased region" description="Basic and acidic residues" evidence="1">
    <location>
        <begin position="34"/>
        <end position="43"/>
    </location>
</feature>
<comment type="caution">
    <text evidence="3">The sequence shown here is derived from an EMBL/GenBank/DDBJ whole genome shotgun (WGS) entry which is preliminary data.</text>
</comment>
<evidence type="ECO:0000256" key="1">
    <source>
        <dbReference type="SAM" id="MobiDB-lite"/>
    </source>
</evidence>
<sequence length="227" mass="24517">MKHNVTRRSVLRTAAVAGAAAAAGPALAAAPASAEERRERQRPETSANGWPIQPNADVSSLVWTRSVAGTGLSVAVWIGDVEAILLHVIRRFHYEVEEIQGIDLTGWQEIGKVRRDLPESNLASGTAVRIRPGARAKGGFFPLQELALRDILADCEGVVRWGGDDRHVDESLFYIAVGRQDARLAKLVNKLRGWEGTPGEGAGVTVDISSQARRTRAEGLARVQRSS</sequence>
<dbReference type="AlphaFoldDB" id="A0A561WPP9"/>
<keyword evidence="4" id="KW-1185">Reference proteome</keyword>
<dbReference type="Proteomes" id="UP000320239">
    <property type="component" value="Unassembled WGS sequence"/>
</dbReference>
<keyword evidence="2" id="KW-0732">Signal</keyword>
<dbReference type="OrthoDB" id="3631190at2"/>
<evidence type="ECO:0000256" key="2">
    <source>
        <dbReference type="SAM" id="SignalP"/>
    </source>
</evidence>
<evidence type="ECO:0000313" key="3">
    <source>
        <dbReference type="EMBL" id="TWG25846.1"/>
    </source>
</evidence>
<dbReference type="EMBL" id="VIWY01000001">
    <property type="protein sequence ID" value="TWG25846.1"/>
    <property type="molecule type" value="Genomic_DNA"/>
</dbReference>
<dbReference type="InterPro" id="IPR006311">
    <property type="entry name" value="TAT_signal"/>
</dbReference>
<dbReference type="RefSeq" id="WP_122981302.1">
    <property type="nucleotide sequence ID" value="NZ_BOMX01000015.1"/>
</dbReference>
<feature type="signal peptide" evidence="2">
    <location>
        <begin position="1"/>
        <end position="28"/>
    </location>
</feature>
<dbReference type="PROSITE" id="PS51318">
    <property type="entry name" value="TAT"/>
    <property type="match status" value="1"/>
</dbReference>
<reference evidence="3 4" key="1">
    <citation type="submission" date="2019-06" db="EMBL/GenBank/DDBJ databases">
        <title>Sequencing the genomes of 1000 actinobacteria strains.</title>
        <authorList>
            <person name="Klenk H.-P."/>
        </authorList>
    </citation>
    <scope>NUCLEOTIDE SEQUENCE [LARGE SCALE GENOMIC DNA]</scope>
    <source>
        <strain evidence="3 4">DSM 43866</strain>
    </source>
</reference>
<organism evidence="3 4">
    <name type="scientific">Actinoplanes teichomyceticus</name>
    <dbReference type="NCBI Taxonomy" id="1867"/>
    <lineage>
        <taxon>Bacteria</taxon>
        <taxon>Bacillati</taxon>
        <taxon>Actinomycetota</taxon>
        <taxon>Actinomycetes</taxon>
        <taxon>Micromonosporales</taxon>
        <taxon>Micromonosporaceae</taxon>
        <taxon>Actinoplanes</taxon>
    </lineage>
</organism>